<dbReference type="Proteomes" id="UP001162640">
    <property type="component" value="Unassembled WGS sequence"/>
</dbReference>
<sequence length="214" mass="25409">MKRIEEEEEEWKVIWGEVFLMEGGQKMGELSGGQWSVDDYWMEDEDDDDFDDYDNDVNDDNDDKIVTILSKDLQNIPIQLFHLKKLNIWYRNYMFTSKSLVNSDVIRIECDCEVIRDILYYLSNGSLKKNVRNLKDIIQNSLIYNFRDLRFEAVKYLYENIEGIEDKTLLDILFIEEDLIKVKARVGRELVRRGGELGEEVWKVIEINVRGCIQ</sequence>
<name>A0A9W7B0F3_9STRA</name>
<gene>
    <name evidence="1" type="ORF">TL16_g08937</name>
</gene>
<reference evidence="2" key="1">
    <citation type="journal article" date="2023" name="Commun. Biol.">
        <title>Genome analysis of Parmales, the sister group of diatoms, reveals the evolutionary specialization of diatoms from phago-mixotrophs to photoautotrophs.</title>
        <authorList>
            <person name="Ban H."/>
            <person name="Sato S."/>
            <person name="Yoshikawa S."/>
            <person name="Yamada K."/>
            <person name="Nakamura Y."/>
            <person name="Ichinomiya M."/>
            <person name="Sato N."/>
            <person name="Blanc-Mathieu R."/>
            <person name="Endo H."/>
            <person name="Kuwata A."/>
            <person name="Ogata H."/>
        </authorList>
    </citation>
    <scope>NUCLEOTIDE SEQUENCE [LARGE SCALE GENOMIC DNA]</scope>
</reference>
<accession>A0A9W7B0F3</accession>
<evidence type="ECO:0000313" key="2">
    <source>
        <dbReference type="Proteomes" id="UP001162640"/>
    </source>
</evidence>
<proteinExistence type="predicted"/>
<comment type="caution">
    <text evidence="1">The sequence shown here is derived from an EMBL/GenBank/DDBJ whole genome shotgun (WGS) entry which is preliminary data.</text>
</comment>
<dbReference type="AlphaFoldDB" id="A0A9W7B0F3"/>
<evidence type="ECO:0000313" key="1">
    <source>
        <dbReference type="EMBL" id="GMH81461.1"/>
    </source>
</evidence>
<organism evidence="1 2">
    <name type="scientific">Triparma laevis f. inornata</name>
    <dbReference type="NCBI Taxonomy" id="1714386"/>
    <lineage>
        <taxon>Eukaryota</taxon>
        <taxon>Sar</taxon>
        <taxon>Stramenopiles</taxon>
        <taxon>Ochrophyta</taxon>
        <taxon>Bolidophyceae</taxon>
        <taxon>Parmales</taxon>
        <taxon>Triparmaceae</taxon>
        <taxon>Triparma</taxon>
    </lineage>
</organism>
<evidence type="ECO:0008006" key="3">
    <source>
        <dbReference type="Google" id="ProtNLM"/>
    </source>
</evidence>
<dbReference type="EMBL" id="BLQM01000300">
    <property type="protein sequence ID" value="GMH81461.1"/>
    <property type="molecule type" value="Genomic_DNA"/>
</dbReference>
<protein>
    <recommendedName>
        <fullName evidence="3">BTB domain-containing protein</fullName>
    </recommendedName>
</protein>